<dbReference type="OrthoDB" id="9815677at2"/>
<evidence type="ECO:0000256" key="1">
    <source>
        <dbReference type="ARBA" id="ARBA00007768"/>
    </source>
</evidence>
<keyword evidence="4" id="KW-1185">Reference proteome</keyword>
<dbReference type="Gene3D" id="3.20.20.380">
    <property type="entry name" value="Copper homeostasis (CutC) domain"/>
    <property type="match status" value="1"/>
</dbReference>
<accession>A0A4R1BNN2</accession>
<dbReference type="GO" id="GO:0005507">
    <property type="term" value="F:copper ion binding"/>
    <property type="evidence" value="ECO:0007669"/>
    <property type="project" value="TreeGrafter"/>
</dbReference>
<evidence type="ECO:0000313" key="4">
    <source>
        <dbReference type="Proteomes" id="UP000295334"/>
    </source>
</evidence>
<dbReference type="PANTHER" id="PTHR12598:SF0">
    <property type="entry name" value="COPPER HOMEOSTASIS PROTEIN CUTC HOMOLOG"/>
    <property type="match status" value="1"/>
</dbReference>
<dbReference type="FunFam" id="3.20.20.380:FF:000001">
    <property type="entry name" value="Copper homeostasis protein CutC"/>
    <property type="match status" value="1"/>
</dbReference>
<dbReference type="GO" id="GO:0005737">
    <property type="term" value="C:cytoplasm"/>
    <property type="evidence" value="ECO:0007669"/>
    <property type="project" value="UniProtKB-SubCell"/>
</dbReference>
<organism evidence="3 4">
    <name type="scientific">Flaviaesturariibacter flavus</name>
    <dbReference type="NCBI Taxonomy" id="2502780"/>
    <lineage>
        <taxon>Bacteria</taxon>
        <taxon>Pseudomonadati</taxon>
        <taxon>Bacteroidota</taxon>
        <taxon>Chitinophagia</taxon>
        <taxon>Chitinophagales</taxon>
        <taxon>Chitinophagaceae</taxon>
        <taxon>Flaviaestuariibacter</taxon>
    </lineage>
</organism>
<dbReference type="Pfam" id="PF03932">
    <property type="entry name" value="CutC"/>
    <property type="match status" value="1"/>
</dbReference>
<dbReference type="RefSeq" id="WP_131446210.1">
    <property type="nucleotide sequence ID" value="NZ_SJZI01000002.1"/>
</dbReference>
<dbReference type="EMBL" id="SJZI01000002">
    <property type="protein sequence ID" value="TCJ19159.1"/>
    <property type="molecule type" value="Genomic_DNA"/>
</dbReference>
<comment type="subcellular location">
    <subcellularLocation>
        <location evidence="2">Cytoplasm</location>
    </subcellularLocation>
</comment>
<dbReference type="PANTHER" id="PTHR12598">
    <property type="entry name" value="COPPER HOMEOSTASIS PROTEIN CUTC"/>
    <property type="match status" value="1"/>
</dbReference>
<reference evidence="3 4" key="1">
    <citation type="submission" date="2019-03" db="EMBL/GenBank/DDBJ databases">
        <authorList>
            <person name="Kim M.K.M."/>
        </authorList>
    </citation>
    <scope>NUCLEOTIDE SEQUENCE [LARGE SCALE GENOMIC DNA]</scope>
    <source>
        <strain evidence="3 4">17J68-12</strain>
    </source>
</reference>
<comment type="caution">
    <text evidence="3">The sequence shown here is derived from an EMBL/GenBank/DDBJ whole genome shotgun (WGS) entry which is preliminary data.</text>
</comment>
<evidence type="ECO:0000256" key="2">
    <source>
        <dbReference type="HAMAP-Rule" id="MF_00795"/>
    </source>
</evidence>
<dbReference type="InterPro" id="IPR036822">
    <property type="entry name" value="CutC-like_dom_sf"/>
</dbReference>
<dbReference type="Proteomes" id="UP000295334">
    <property type="component" value="Unassembled WGS sequence"/>
</dbReference>
<gene>
    <name evidence="2" type="primary">cutC</name>
    <name evidence="3" type="ORF">EPD60_01720</name>
</gene>
<dbReference type="HAMAP" id="MF_00795">
    <property type="entry name" value="CutC"/>
    <property type="match status" value="1"/>
</dbReference>
<protein>
    <recommendedName>
        <fullName evidence="2">PF03932 family protein CutC</fullName>
    </recommendedName>
</protein>
<sequence>MSYVIEIATTDFSTTAAAVAGGADRIELCAALSEGGITPSHGMMRVCRESFEVALFPIIRPRGGDFHYSDEELEVMLDDVRYARSVGCDGVVLGLLKKDGTLPRRKLARLVKAAYPMEVTFHRAFDRCADPFEMLEQLVEAGVQRILTSGQKPTAPEGSAVLRQLVEQADHRIIIMPGSGVRADNVKELQKATGAEEFHSSLRSRRESPMQFRHPSFGAGDFQLDAIDPDAVRALRAALEE</sequence>
<name>A0A4R1BNN2_9BACT</name>
<keyword evidence="2" id="KW-0963">Cytoplasm</keyword>
<evidence type="ECO:0000313" key="3">
    <source>
        <dbReference type="EMBL" id="TCJ19159.1"/>
    </source>
</evidence>
<dbReference type="AlphaFoldDB" id="A0A4R1BNN2"/>
<comment type="caution">
    <text evidence="2">Once thought to be involved in copper homeostasis, experiments in E.coli have shown this is not the case.</text>
</comment>
<dbReference type="InterPro" id="IPR005627">
    <property type="entry name" value="CutC-like"/>
</dbReference>
<proteinExistence type="inferred from homology"/>
<dbReference type="SUPFAM" id="SSF110395">
    <property type="entry name" value="CutC-like"/>
    <property type="match status" value="1"/>
</dbReference>
<comment type="similarity">
    <text evidence="1 2">Belongs to the CutC family.</text>
</comment>